<comment type="caution">
    <text evidence="1">The sequence shown here is derived from an EMBL/GenBank/DDBJ whole genome shotgun (WGS) entry which is preliminary data.</text>
</comment>
<feature type="non-terminal residue" evidence="1">
    <location>
        <position position="1"/>
    </location>
</feature>
<evidence type="ECO:0000313" key="1">
    <source>
        <dbReference type="EMBL" id="KAL0177699.1"/>
    </source>
</evidence>
<sequence length="71" mass="8151">YVKLMNFEEEVRAHRDLDGFLERASILLHEDEASLDDVLKTMLRHVSQDPHTAEPSCNFEEIMSSLFTDAG</sequence>
<dbReference type="EMBL" id="JAMKFB020000013">
    <property type="protein sequence ID" value="KAL0177699.1"/>
    <property type="molecule type" value="Genomic_DNA"/>
</dbReference>
<organism evidence="1 2">
    <name type="scientific">Cirrhinus mrigala</name>
    <name type="common">Mrigala</name>
    <dbReference type="NCBI Taxonomy" id="683832"/>
    <lineage>
        <taxon>Eukaryota</taxon>
        <taxon>Metazoa</taxon>
        <taxon>Chordata</taxon>
        <taxon>Craniata</taxon>
        <taxon>Vertebrata</taxon>
        <taxon>Euteleostomi</taxon>
        <taxon>Actinopterygii</taxon>
        <taxon>Neopterygii</taxon>
        <taxon>Teleostei</taxon>
        <taxon>Ostariophysi</taxon>
        <taxon>Cypriniformes</taxon>
        <taxon>Cyprinidae</taxon>
        <taxon>Labeoninae</taxon>
        <taxon>Labeonini</taxon>
        <taxon>Cirrhinus</taxon>
    </lineage>
</organism>
<accession>A0ABD0PUY3</accession>
<keyword evidence="2" id="KW-1185">Reference proteome</keyword>
<gene>
    <name evidence="1" type="ORF">M9458_026593</name>
</gene>
<dbReference type="Proteomes" id="UP001529510">
    <property type="component" value="Unassembled WGS sequence"/>
</dbReference>
<name>A0ABD0PUY3_CIRMR</name>
<evidence type="ECO:0000313" key="2">
    <source>
        <dbReference type="Proteomes" id="UP001529510"/>
    </source>
</evidence>
<reference evidence="1 2" key="1">
    <citation type="submission" date="2024-05" db="EMBL/GenBank/DDBJ databases">
        <title>Genome sequencing and assembly of Indian major carp, Cirrhinus mrigala (Hamilton, 1822).</title>
        <authorList>
            <person name="Mohindra V."/>
            <person name="Chowdhury L.M."/>
            <person name="Lal K."/>
            <person name="Jena J.K."/>
        </authorList>
    </citation>
    <scope>NUCLEOTIDE SEQUENCE [LARGE SCALE GENOMIC DNA]</scope>
    <source>
        <strain evidence="1">CM1030</strain>
        <tissue evidence="1">Blood</tissue>
    </source>
</reference>
<feature type="non-terminal residue" evidence="1">
    <location>
        <position position="71"/>
    </location>
</feature>
<proteinExistence type="predicted"/>
<dbReference type="AlphaFoldDB" id="A0ABD0PUY3"/>
<protein>
    <submittedName>
        <fullName evidence="1">Uncharacterized protein</fullName>
    </submittedName>
</protein>